<dbReference type="InParanoid" id="A0A0R0KAI4"/>
<dbReference type="CDD" id="cd06222">
    <property type="entry name" value="RNase_H_like"/>
    <property type="match status" value="1"/>
</dbReference>
<dbReference type="EnsemblPlants" id="KRH63863">
    <property type="protein sequence ID" value="KRH63863"/>
    <property type="gene ID" value="GLYMA_04G201100"/>
</dbReference>
<evidence type="ECO:0000313" key="1">
    <source>
        <dbReference type="EMBL" id="KRH63863.1"/>
    </source>
</evidence>
<dbReference type="InterPro" id="IPR044730">
    <property type="entry name" value="RNase_H-like_dom_plant"/>
</dbReference>
<keyword evidence="3" id="KW-1185">Reference proteome</keyword>
<protein>
    <submittedName>
        <fullName evidence="1 2">Uncharacterized protein</fullName>
    </submittedName>
</protein>
<name>A0A0R0KAI4_SOYBN</name>
<dbReference type="EMBL" id="CM000837">
    <property type="protein sequence ID" value="KRH63863.1"/>
    <property type="molecule type" value="Genomic_DNA"/>
</dbReference>
<sequence length="115" mass="13200">MANSMIEFQILKFFLVSIQPSKQQHIKQVQWHAPKDLRDMLVVEKFSGTISDFLGGFSVYVGIQNAFVAKLHAVILDIEIAHQRGWHNLWLESDSQLVIAAFENPNIVPWEIRGK</sequence>
<evidence type="ECO:0000313" key="2">
    <source>
        <dbReference type="EnsemblPlants" id="KRH63863"/>
    </source>
</evidence>
<evidence type="ECO:0000313" key="3">
    <source>
        <dbReference type="Proteomes" id="UP000008827"/>
    </source>
</evidence>
<proteinExistence type="predicted"/>
<reference evidence="1 2" key="1">
    <citation type="journal article" date="2010" name="Nature">
        <title>Genome sequence of the palaeopolyploid soybean.</title>
        <authorList>
            <person name="Schmutz J."/>
            <person name="Cannon S.B."/>
            <person name="Schlueter J."/>
            <person name="Ma J."/>
            <person name="Mitros T."/>
            <person name="Nelson W."/>
            <person name="Hyten D.L."/>
            <person name="Song Q."/>
            <person name="Thelen J.J."/>
            <person name="Cheng J."/>
            <person name="Xu D."/>
            <person name="Hellsten U."/>
            <person name="May G.D."/>
            <person name="Yu Y."/>
            <person name="Sakurai T."/>
            <person name="Umezawa T."/>
            <person name="Bhattacharyya M.K."/>
            <person name="Sandhu D."/>
            <person name="Valliyodan B."/>
            <person name="Lindquist E."/>
            <person name="Peto M."/>
            <person name="Grant D."/>
            <person name="Shu S."/>
            <person name="Goodstein D."/>
            <person name="Barry K."/>
            <person name="Futrell-Griggs M."/>
            <person name="Abernathy B."/>
            <person name="Du J."/>
            <person name="Tian Z."/>
            <person name="Zhu L."/>
            <person name="Gill N."/>
            <person name="Joshi T."/>
            <person name="Libault M."/>
            <person name="Sethuraman A."/>
            <person name="Zhang X.-C."/>
            <person name="Shinozaki K."/>
            <person name="Nguyen H.T."/>
            <person name="Wing R.A."/>
            <person name="Cregan P."/>
            <person name="Specht J."/>
            <person name="Grimwood J."/>
            <person name="Rokhsar D."/>
            <person name="Stacey G."/>
            <person name="Shoemaker R.C."/>
            <person name="Jackson S.A."/>
        </authorList>
    </citation>
    <scope>NUCLEOTIDE SEQUENCE</scope>
    <source>
        <strain evidence="2">cv. Williams 82</strain>
        <tissue evidence="1">Callus</tissue>
    </source>
</reference>
<gene>
    <name evidence="1" type="ORF">GLYMA_04G201100</name>
</gene>
<organism evidence="1">
    <name type="scientific">Glycine max</name>
    <name type="common">Soybean</name>
    <name type="synonym">Glycine hispida</name>
    <dbReference type="NCBI Taxonomy" id="3847"/>
    <lineage>
        <taxon>Eukaryota</taxon>
        <taxon>Viridiplantae</taxon>
        <taxon>Streptophyta</taxon>
        <taxon>Embryophyta</taxon>
        <taxon>Tracheophyta</taxon>
        <taxon>Spermatophyta</taxon>
        <taxon>Magnoliopsida</taxon>
        <taxon>eudicotyledons</taxon>
        <taxon>Gunneridae</taxon>
        <taxon>Pentapetalae</taxon>
        <taxon>rosids</taxon>
        <taxon>fabids</taxon>
        <taxon>Fabales</taxon>
        <taxon>Fabaceae</taxon>
        <taxon>Papilionoideae</taxon>
        <taxon>50 kb inversion clade</taxon>
        <taxon>NPAAA clade</taxon>
        <taxon>indigoferoid/millettioid clade</taxon>
        <taxon>Phaseoleae</taxon>
        <taxon>Glycine</taxon>
        <taxon>Glycine subgen. Soja</taxon>
    </lineage>
</organism>
<dbReference type="Proteomes" id="UP000008827">
    <property type="component" value="Chromosome 4"/>
</dbReference>
<reference evidence="1" key="3">
    <citation type="submission" date="2018-07" db="EMBL/GenBank/DDBJ databases">
        <title>WGS assembly of Glycine max.</title>
        <authorList>
            <person name="Schmutz J."/>
            <person name="Cannon S."/>
            <person name="Schlueter J."/>
            <person name="Ma J."/>
            <person name="Mitros T."/>
            <person name="Nelson W."/>
            <person name="Hyten D."/>
            <person name="Song Q."/>
            <person name="Thelen J."/>
            <person name="Cheng J."/>
            <person name="Xu D."/>
            <person name="Hellsten U."/>
            <person name="May G."/>
            <person name="Yu Y."/>
            <person name="Sakurai T."/>
            <person name="Umezawa T."/>
            <person name="Bhattacharyya M."/>
            <person name="Sandhu D."/>
            <person name="Valliyodan B."/>
            <person name="Lindquist E."/>
            <person name="Peto M."/>
            <person name="Grant D."/>
            <person name="Shu S."/>
            <person name="Goodstein D."/>
            <person name="Barry K."/>
            <person name="Futrell-Griggs M."/>
            <person name="Abernathy B."/>
            <person name="Du J."/>
            <person name="Tian Z."/>
            <person name="Zhu L."/>
            <person name="Gill N."/>
            <person name="Joshi T."/>
            <person name="Libault M."/>
            <person name="Sethuraman A."/>
            <person name="Zhang X."/>
            <person name="Shinozaki K."/>
            <person name="Nguyen H."/>
            <person name="Wing R."/>
            <person name="Cregan P."/>
            <person name="Specht J."/>
            <person name="Grimwood J."/>
            <person name="Rokhsar D."/>
            <person name="Stacey G."/>
            <person name="Shoemaker R."/>
            <person name="Jackson S."/>
        </authorList>
    </citation>
    <scope>NUCLEOTIDE SEQUENCE</scope>
    <source>
        <tissue evidence="1">Callus</tissue>
    </source>
</reference>
<reference evidence="2" key="2">
    <citation type="submission" date="2018-02" db="UniProtKB">
        <authorList>
            <consortium name="EnsemblPlants"/>
        </authorList>
    </citation>
    <scope>IDENTIFICATION</scope>
    <source>
        <strain evidence="2">Williams 82</strain>
    </source>
</reference>
<dbReference type="AlphaFoldDB" id="A0A0R0KAI4"/>
<accession>A0A0R0KAI4</accession>
<dbReference type="Gramene" id="KRH63863">
    <property type="protein sequence ID" value="KRH63863"/>
    <property type="gene ID" value="GLYMA_04G201100"/>
</dbReference>